<comment type="caution">
    <text evidence="2">The sequence shown here is derived from an EMBL/GenBank/DDBJ whole genome shotgun (WGS) entry which is preliminary data.</text>
</comment>
<dbReference type="Proteomes" id="UP000283469">
    <property type="component" value="Unassembled WGS sequence"/>
</dbReference>
<dbReference type="Pfam" id="PF13372">
    <property type="entry name" value="Alginate_exp"/>
    <property type="match status" value="1"/>
</dbReference>
<dbReference type="EMBL" id="QVRA01000054">
    <property type="protein sequence ID" value="RJG50389.1"/>
    <property type="molecule type" value="Genomic_DNA"/>
</dbReference>
<dbReference type="InterPro" id="IPR025388">
    <property type="entry name" value="Alginate_export_dom"/>
</dbReference>
<proteinExistence type="predicted"/>
<accession>A0A418YIF8</accession>
<evidence type="ECO:0000313" key="2">
    <source>
        <dbReference type="EMBL" id="RJG50389.1"/>
    </source>
</evidence>
<dbReference type="Gene3D" id="2.40.160.100">
    <property type="match status" value="1"/>
</dbReference>
<organism evidence="2 3">
    <name type="scientific">Sphingobium terrigena</name>
    <dbReference type="NCBI Taxonomy" id="2304063"/>
    <lineage>
        <taxon>Bacteria</taxon>
        <taxon>Pseudomonadati</taxon>
        <taxon>Pseudomonadota</taxon>
        <taxon>Alphaproteobacteria</taxon>
        <taxon>Sphingomonadales</taxon>
        <taxon>Sphingomonadaceae</taxon>
        <taxon>Sphingobium</taxon>
    </lineage>
</organism>
<feature type="domain" description="Alginate export" evidence="1">
    <location>
        <begin position="2"/>
        <end position="83"/>
    </location>
</feature>
<evidence type="ECO:0000313" key="3">
    <source>
        <dbReference type="Proteomes" id="UP000283469"/>
    </source>
</evidence>
<keyword evidence="3" id="KW-1185">Reference proteome</keyword>
<name>A0A418YIF8_9SPHN</name>
<dbReference type="AlphaFoldDB" id="A0A418YIF8"/>
<protein>
    <recommendedName>
        <fullName evidence="1">Alginate export domain-containing protein</fullName>
    </recommendedName>
</protein>
<evidence type="ECO:0000259" key="1">
    <source>
        <dbReference type="Pfam" id="PF13372"/>
    </source>
</evidence>
<gene>
    <name evidence="2" type="ORF">D0Z70_23800</name>
</gene>
<dbReference type="InterPro" id="IPR053728">
    <property type="entry name" value="Alginate_Permeability_Chnl"/>
</dbReference>
<reference evidence="2 3" key="1">
    <citation type="submission" date="2018-08" db="EMBL/GenBank/DDBJ databases">
        <title>Sphingobium sp. EO9.</title>
        <authorList>
            <person name="Park Y."/>
            <person name="Kim K.H."/>
            <person name="Jeon C.O."/>
        </authorList>
    </citation>
    <scope>NUCLEOTIDE SEQUENCE [LARGE SCALE GENOMIC DNA]</scope>
    <source>
        <strain evidence="2 3">EO9</strain>
    </source>
</reference>
<dbReference type="OrthoDB" id="311329at2"/>
<sequence>MEFDLGSGASASVAAMAYWRYSRGDGVYDIPGHLIRAAGDSDARFVGKEAEATLAWQASQEWELSTSVSAFAPGAFIRQSGAARSILMIWLESNFRF</sequence>